<protein>
    <submittedName>
        <fullName evidence="6">Eukaryotic translation initiation factor eIF-3 subunit E</fullName>
    </submittedName>
</protein>
<organism evidence="6 7">
    <name type="scientific">Cyanidioschyzon merolae (strain NIES-3377 / 10D)</name>
    <name type="common">Unicellular red alga</name>
    <dbReference type="NCBI Taxonomy" id="280699"/>
    <lineage>
        <taxon>Eukaryota</taxon>
        <taxon>Rhodophyta</taxon>
        <taxon>Bangiophyceae</taxon>
        <taxon>Cyanidiales</taxon>
        <taxon>Cyanidiaceae</taxon>
        <taxon>Cyanidioschyzon</taxon>
    </lineage>
</organism>
<feature type="compositionally biased region" description="Low complexity" evidence="4">
    <location>
        <begin position="136"/>
        <end position="147"/>
    </location>
</feature>
<dbReference type="PROSITE" id="PS50250">
    <property type="entry name" value="PCI"/>
    <property type="match status" value="1"/>
</dbReference>
<feature type="region of interest" description="Disordered" evidence="4">
    <location>
        <begin position="124"/>
        <end position="149"/>
    </location>
</feature>
<sequence length="556" mass="62566">MSWSQDLLPTLTSCLDRHLIIPLLRFQEETAPTRAEKRDAQLALLHTLVRTSMIDYALEVWQEIEQDQPLSEDEQRGLEGRAALAERRESIVLALKTLHIEVRPLLQAVSKVAKEAQISKSDEAGIVDDKAPPRVSLDLSPTSTSDTAKIDGETEASNLEELPQLDASVLDKVRQIRDVFSEDLFDALYEYARFQFDCGNYAESRELLRLYRALVPDLDWERDLGLHWGMLASEILENRWEPALQEIENLRAFITSLSGSSSPVLNPLQQLQQRTWLLHWGLFVFFQNTTTLNYFIDLVFSLHSSSGAGTDRNVSGSIGNIASERYFTAIETNAAHLYRYVVAALAICNKRQKRNLFAEVVRSIDLDGAKLSKDPVVGFVESLWGNLDLGTAEDMLRECESALRQDYFLRDSVDAFQESGLQLIFEMYCRTHDCIDLHGFADRLNMDRARAERWVASLVRSARLDAKIDDRRNQVLMSYQPLGIYEYVIDTTRSLTYRTSSLGYALDRDTHPSGGTGRLRGHGRTGRGHGGSGSGTGAAPMGGSSRSGQREARRVE</sequence>
<evidence type="ECO:0000256" key="1">
    <source>
        <dbReference type="ARBA" id="ARBA00022490"/>
    </source>
</evidence>
<dbReference type="eggNOG" id="KOG2758">
    <property type="taxonomic scope" value="Eukaryota"/>
</dbReference>
<keyword evidence="2 6" id="KW-0396">Initiation factor</keyword>
<reference evidence="6 7" key="1">
    <citation type="journal article" date="2004" name="Nature">
        <title>Genome sequence of the ultrasmall unicellular red alga Cyanidioschyzon merolae 10D.</title>
        <authorList>
            <person name="Matsuzaki M."/>
            <person name="Misumi O."/>
            <person name="Shin-i T."/>
            <person name="Maruyama S."/>
            <person name="Takahara M."/>
            <person name="Miyagishima S."/>
            <person name="Mori T."/>
            <person name="Nishida K."/>
            <person name="Yagisawa F."/>
            <person name="Nishida K."/>
            <person name="Yoshida Y."/>
            <person name="Nishimura Y."/>
            <person name="Nakao S."/>
            <person name="Kobayashi T."/>
            <person name="Momoyama Y."/>
            <person name="Higashiyama T."/>
            <person name="Minoda A."/>
            <person name="Sano M."/>
            <person name="Nomoto H."/>
            <person name="Oishi K."/>
            <person name="Hayashi H."/>
            <person name="Ohta F."/>
            <person name="Nishizaka S."/>
            <person name="Haga S."/>
            <person name="Miura S."/>
            <person name="Morishita T."/>
            <person name="Kabeya Y."/>
            <person name="Terasawa K."/>
            <person name="Suzuki Y."/>
            <person name="Ishii Y."/>
            <person name="Asakawa S."/>
            <person name="Takano H."/>
            <person name="Ohta N."/>
            <person name="Kuroiwa H."/>
            <person name="Tanaka K."/>
            <person name="Shimizu N."/>
            <person name="Sugano S."/>
            <person name="Sato N."/>
            <person name="Nozaki H."/>
            <person name="Ogasawara N."/>
            <person name="Kohara Y."/>
            <person name="Kuroiwa T."/>
        </authorList>
    </citation>
    <scope>NUCLEOTIDE SEQUENCE [LARGE SCALE GENOMIC DNA]</scope>
    <source>
        <strain evidence="6 7">10D</strain>
    </source>
</reference>
<dbReference type="RefSeq" id="XP_005538775.1">
    <property type="nucleotide sequence ID" value="XM_005538718.1"/>
</dbReference>
<proteinExistence type="predicted"/>
<dbReference type="SUPFAM" id="SSF46785">
    <property type="entry name" value="Winged helix' DNA-binding domain"/>
    <property type="match status" value="1"/>
</dbReference>
<keyword evidence="1" id="KW-0963">Cytoplasm</keyword>
<dbReference type="KEGG" id="cme:CYME_CMS102C"/>
<dbReference type="Gramene" id="CMS102CT">
    <property type="protein sequence ID" value="CMS102CT"/>
    <property type="gene ID" value="CMS102C"/>
</dbReference>
<dbReference type="PANTHER" id="PTHR10317">
    <property type="entry name" value="EUKARYOTIC TRANSLATION INITIATION FACTOR 3 SUBUNIT E"/>
    <property type="match status" value="1"/>
</dbReference>
<dbReference type="GO" id="GO:0003743">
    <property type="term" value="F:translation initiation factor activity"/>
    <property type="evidence" value="ECO:0007669"/>
    <property type="project" value="UniProtKB-KW"/>
</dbReference>
<dbReference type="HOGENOM" id="CLU_031132_0_0_1"/>
<evidence type="ECO:0000256" key="2">
    <source>
        <dbReference type="ARBA" id="ARBA00022540"/>
    </source>
</evidence>
<dbReference type="OMA" id="NCPWILR"/>
<feature type="region of interest" description="Disordered" evidence="4">
    <location>
        <begin position="506"/>
        <end position="556"/>
    </location>
</feature>
<evidence type="ECO:0000313" key="6">
    <source>
        <dbReference type="EMBL" id="BAM82739.1"/>
    </source>
</evidence>
<dbReference type="SMART" id="SM01186">
    <property type="entry name" value="eIF3_N"/>
    <property type="match status" value="1"/>
</dbReference>
<reference evidence="6 7" key="2">
    <citation type="journal article" date="2007" name="BMC Biol.">
        <title>A 100%-complete sequence reveals unusually simple genomic features in the hot-spring red alga Cyanidioschyzon merolae.</title>
        <authorList>
            <person name="Nozaki H."/>
            <person name="Takano H."/>
            <person name="Misumi O."/>
            <person name="Terasawa K."/>
            <person name="Matsuzaki M."/>
            <person name="Maruyama S."/>
            <person name="Nishida K."/>
            <person name="Yagisawa F."/>
            <person name="Yoshida Y."/>
            <person name="Fujiwara T."/>
            <person name="Takio S."/>
            <person name="Tamura K."/>
            <person name="Chung S.J."/>
            <person name="Nakamura S."/>
            <person name="Kuroiwa H."/>
            <person name="Tanaka K."/>
            <person name="Sato N."/>
            <person name="Kuroiwa T."/>
        </authorList>
    </citation>
    <scope>NUCLEOTIDE SEQUENCE [LARGE SCALE GENOMIC DNA]</scope>
    <source>
        <strain evidence="6 7">10D</strain>
    </source>
</reference>
<dbReference type="Pfam" id="PF09440">
    <property type="entry name" value="eIF3_N"/>
    <property type="match status" value="1"/>
</dbReference>
<dbReference type="GeneID" id="16997521"/>
<keyword evidence="3" id="KW-0648">Protein biosynthesis</keyword>
<evidence type="ECO:0000259" key="5">
    <source>
        <dbReference type="PROSITE" id="PS50250"/>
    </source>
</evidence>
<dbReference type="InterPro" id="IPR000717">
    <property type="entry name" value="PCI_dom"/>
</dbReference>
<dbReference type="InterPro" id="IPR019010">
    <property type="entry name" value="eIF3e_N"/>
</dbReference>
<dbReference type="PIRSF" id="PIRSF016255">
    <property type="entry name" value="eIF3e_su6"/>
    <property type="match status" value="1"/>
</dbReference>
<dbReference type="Pfam" id="PF01399">
    <property type="entry name" value="PCI"/>
    <property type="match status" value="1"/>
</dbReference>
<dbReference type="Proteomes" id="UP000007014">
    <property type="component" value="Chromosome 19"/>
</dbReference>
<dbReference type="STRING" id="280699.M1VBL7"/>
<name>M1VBL7_CYAM1</name>
<evidence type="ECO:0000256" key="4">
    <source>
        <dbReference type="SAM" id="MobiDB-lite"/>
    </source>
</evidence>
<dbReference type="SMART" id="SM00088">
    <property type="entry name" value="PINT"/>
    <property type="match status" value="1"/>
</dbReference>
<accession>M1VBL7</accession>
<dbReference type="AlphaFoldDB" id="M1VBL7"/>
<evidence type="ECO:0000313" key="7">
    <source>
        <dbReference type="Proteomes" id="UP000007014"/>
    </source>
</evidence>
<evidence type="ECO:0000256" key="3">
    <source>
        <dbReference type="ARBA" id="ARBA00022917"/>
    </source>
</evidence>
<feature type="domain" description="PCI" evidence="5">
    <location>
        <begin position="310"/>
        <end position="482"/>
    </location>
</feature>
<dbReference type="EMBL" id="AP006501">
    <property type="protein sequence ID" value="BAM82739.1"/>
    <property type="molecule type" value="Genomic_DNA"/>
</dbReference>
<keyword evidence="7" id="KW-1185">Reference proteome</keyword>
<gene>
    <name evidence="6" type="ORF">CYME_CMS102C</name>
</gene>
<dbReference type="OrthoDB" id="417252at2759"/>
<dbReference type="InterPro" id="IPR036390">
    <property type="entry name" value="WH_DNA-bd_sf"/>
</dbReference>
<dbReference type="GO" id="GO:0005852">
    <property type="term" value="C:eukaryotic translation initiation factor 3 complex"/>
    <property type="evidence" value="ECO:0007669"/>
    <property type="project" value="InterPro"/>
</dbReference>
<dbReference type="InterPro" id="IPR016650">
    <property type="entry name" value="eIF3e"/>
</dbReference>